<dbReference type="PROSITE" id="PS50249">
    <property type="entry name" value="MPN"/>
    <property type="match status" value="1"/>
</dbReference>
<dbReference type="InterPro" id="IPR037518">
    <property type="entry name" value="MPN"/>
</dbReference>
<keyword evidence="5" id="KW-0482">Metalloprotease</keyword>
<dbReference type="Proteomes" id="UP000563094">
    <property type="component" value="Unassembled WGS sequence"/>
</dbReference>
<keyword evidence="2" id="KW-0479">Metal-binding</keyword>
<dbReference type="RefSeq" id="WP_182512372.1">
    <property type="nucleotide sequence ID" value="NZ_JACJIQ010000004.1"/>
</dbReference>
<dbReference type="Gene3D" id="3.40.140.10">
    <property type="entry name" value="Cytidine Deaminase, domain 2"/>
    <property type="match status" value="1"/>
</dbReference>
<evidence type="ECO:0000313" key="7">
    <source>
        <dbReference type="EMBL" id="MBA9076563.1"/>
    </source>
</evidence>
<dbReference type="AlphaFoldDB" id="A0A839GG49"/>
<proteinExistence type="predicted"/>
<evidence type="ECO:0000256" key="4">
    <source>
        <dbReference type="ARBA" id="ARBA00022833"/>
    </source>
</evidence>
<name>A0A839GG49_9BACT</name>
<dbReference type="InterPro" id="IPR025657">
    <property type="entry name" value="RadC_JAB"/>
</dbReference>
<dbReference type="GO" id="GO:0046872">
    <property type="term" value="F:metal ion binding"/>
    <property type="evidence" value="ECO:0007669"/>
    <property type="project" value="UniProtKB-KW"/>
</dbReference>
<reference evidence="7 8" key="1">
    <citation type="submission" date="2020-08" db="EMBL/GenBank/DDBJ databases">
        <title>Genomic Encyclopedia of Type Strains, Phase IV (KMG-IV): sequencing the most valuable type-strain genomes for metagenomic binning, comparative biology and taxonomic classification.</title>
        <authorList>
            <person name="Goeker M."/>
        </authorList>
    </citation>
    <scope>NUCLEOTIDE SEQUENCE [LARGE SCALE GENOMIC DNA]</scope>
    <source>
        <strain evidence="7 8">DSM 29854</strain>
    </source>
</reference>
<protein>
    <submittedName>
        <fullName evidence="7">DNA repair protein RadC</fullName>
    </submittedName>
</protein>
<keyword evidence="3" id="KW-0378">Hydrolase</keyword>
<comment type="caution">
    <text evidence="7">The sequence shown here is derived from an EMBL/GenBank/DDBJ whole genome shotgun (WGS) entry which is preliminary data.</text>
</comment>
<evidence type="ECO:0000256" key="5">
    <source>
        <dbReference type="ARBA" id="ARBA00023049"/>
    </source>
</evidence>
<evidence type="ECO:0000313" key="8">
    <source>
        <dbReference type="Proteomes" id="UP000563094"/>
    </source>
</evidence>
<keyword evidence="1" id="KW-0645">Protease</keyword>
<dbReference type="InterPro" id="IPR001405">
    <property type="entry name" value="UPF0758"/>
</dbReference>
<accession>A0A839GG49</accession>
<sequence length="150" mass="16415">MSLLYQLAEIELIYRSKVSPSSRPKITCSRDAYKVFLQAWDKNKLEFIEQAKIMLLNRAGHVLGLCNISTGGTAGTVVDPKQVFVAALKANASSILLAHNHPSCSLKPSAADIALTNKLKEAGRFLDIAVHDHLIVTKEGYYSFADELGL</sequence>
<dbReference type="PANTHER" id="PTHR30471">
    <property type="entry name" value="DNA REPAIR PROTEIN RADC"/>
    <property type="match status" value="1"/>
</dbReference>
<evidence type="ECO:0000256" key="1">
    <source>
        <dbReference type="ARBA" id="ARBA00022670"/>
    </source>
</evidence>
<dbReference type="EMBL" id="JACJIQ010000004">
    <property type="protein sequence ID" value="MBA9076563.1"/>
    <property type="molecule type" value="Genomic_DNA"/>
</dbReference>
<evidence type="ECO:0000256" key="3">
    <source>
        <dbReference type="ARBA" id="ARBA00022801"/>
    </source>
</evidence>
<dbReference type="Pfam" id="PF04002">
    <property type="entry name" value="RadC"/>
    <property type="match status" value="1"/>
</dbReference>
<gene>
    <name evidence="7" type="ORF">FHS90_001269</name>
</gene>
<dbReference type="PANTHER" id="PTHR30471:SF3">
    <property type="entry name" value="UPF0758 PROTEIN YEES-RELATED"/>
    <property type="match status" value="1"/>
</dbReference>
<feature type="domain" description="MPN" evidence="6">
    <location>
        <begin position="25"/>
        <end position="150"/>
    </location>
</feature>
<evidence type="ECO:0000256" key="2">
    <source>
        <dbReference type="ARBA" id="ARBA00022723"/>
    </source>
</evidence>
<dbReference type="GO" id="GO:0008237">
    <property type="term" value="F:metallopeptidase activity"/>
    <property type="evidence" value="ECO:0007669"/>
    <property type="project" value="UniProtKB-KW"/>
</dbReference>
<organism evidence="7 8">
    <name type="scientific">Rufibacter quisquiliarum</name>
    <dbReference type="NCBI Taxonomy" id="1549639"/>
    <lineage>
        <taxon>Bacteria</taxon>
        <taxon>Pseudomonadati</taxon>
        <taxon>Bacteroidota</taxon>
        <taxon>Cytophagia</taxon>
        <taxon>Cytophagales</taxon>
        <taxon>Hymenobacteraceae</taxon>
        <taxon>Rufibacter</taxon>
    </lineage>
</organism>
<evidence type="ECO:0000259" key="6">
    <source>
        <dbReference type="PROSITE" id="PS50249"/>
    </source>
</evidence>
<dbReference type="GO" id="GO:0006508">
    <property type="term" value="P:proteolysis"/>
    <property type="evidence" value="ECO:0007669"/>
    <property type="project" value="UniProtKB-KW"/>
</dbReference>
<keyword evidence="4" id="KW-0862">Zinc</keyword>
<keyword evidence="8" id="KW-1185">Reference proteome</keyword>
<dbReference type="CDD" id="cd08071">
    <property type="entry name" value="MPN_DUF2466"/>
    <property type="match status" value="1"/>
</dbReference>